<evidence type="ECO:0000313" key="2">
    <source>
        <dbReference type="EMBL" id="MBW75733.1"/>
    </source>
</evidence>
<evidence type="ECO:0000256" key="1">
    <source>
        <dbReference type="SAM" id="SignalP"/>
    </source>
</evidence>
<feature type="chain" id="PRO_5014941288" evidence="1">
    <location>
        <begin position="28"/>
        <end position="69"/>
    </location>
</feature>
<proteinExistence type="predicted"/>
<keyword evidence="1" id="KW-0732">Signal</keyword>
<dbReference type="AlphaFoldDB" id="A0A2M4DDQ8"/>
<sequence length="69" mass="7341">MKHSLLMPGVAMCATAAVVVVVAAAGAADVAGDAAVAVATLEYRWARGTDFLPWPATHRHWLRSAPHRY</sequence>
<feature type="signal peptide" evidence="1">
    <location>
        <begin position="1"/>
        <end position="27"/>
    </location>
</feature>
<dbReference type="EMBL" id="GGFL01011555">
    <property type="protein sequence ID" value="MBW75733.1"/>
    <property type="molecule type" value="Transcribed_RNA"/>
</dbReference>
<name>A0A2M4DDQ8_ANODA</name>
<accession>A0A2M4DDQ8</accession>
<reference evidence="2" key="1">
    <citation type="submission" date="2018-01" db="EMBL/GenBank/DDBJ databases">
        <title>An insight into the sialome of Amazonian anophelines.</title>
        <authorList>
            <person name="Ribeiro J.M."/>
            <person name="Scarpassa V."/>
            <person name="Calvo E."/>
        </authorList>
    </citation>
    <scope>NUCLEOTIDE SEQUENCE</scope>
</reference>
<organism evidence="2">
    <name type="scientific">Anopheles darlingi</name>
    <name type="common">Mosquito</name>
    <dbReference type="NCBI Taxonomy" id="43151"/>
    <lineage>
        <taxon>Eukaryota</taxon>
        <taxon>Metazoa</taxon>
        <taxon>Ecdysozoa</taxon>
        <taxon>Arthropoda</taxon>
        <taxon>Hexapoda</taxon>
        <taxon>Insecta</taxon>
        <taxon>Pterygota</taxon>
        <taxon>Neoptera</taxon>
        <taxon>Endopterygota</taxon>
        <taxon>Diptera</taxon>
        <taxon>Nematocera</taxon>
        <taxon>Culicoidea</taxon>
        <taxon>Culicidae</taxon>
        <taxon>Anophelinae</taxon>
        <taxon>Anopheles</taxon>
    </lineage>
</organism>
<protein>
    <submittedName>
        <fullName evidence="2">Putative secreted protein</fullName>
    </submittedName>
</protein>